<evidence type="ECO:0000313" key="5">
    <source>
        <dbReference type="Ensembl" id="ENSPNYP00000008101.1"/>
    </source>
</evidence>
<dbReference type="Pfam" id="PF01403">
    <property type="entry name" value="Sema"/>
    <property type="match status" value="1"/>
</dbReference>
<name>A0A3B4FG42_9CICH</name>
<dbReference type="InterPro" id="IPR036352">
    <property type="entry name" value="Semap_dom_sf"/>
</dbReference>
<dbReference type="SUPFAM" id="SSF101912">
    <property type="entry name" value="Sema domain"/>
    <property type="match status" value="1"/>
</dbReference>
<keyword evidence="3" id="KW-0812">Transmembrane</keyword>
<dbReference type="PANTHER" id="PTHR11036:SF130">
    <property type="entry name" value="SEMA DOMAIN, TRANSMEMBRANE DOMAIN (TM), AND CYTOPLASMIC DOMAIN, (SEMAPHORIN) 6BA"/>
    <property type="match status" value="1"/>
</dbReference>
<evidence type="ECO:0000259" key="4">
    <source>
        <dbReference type="PROSITE" id="PS51004"/>
    </source>
</evidence>
<dbReference type="PROSITE" id="PS51004">
    <property type="entry name" value="SEMA"/>
    <property type="match status" value="1"/>
</dbReference>
<evidence type="ECO:0000256" key="3">
    <source>
        <dbReference type="SAM" id="Phobius"/>
    </source>
</evidence>
<keyword evidence="3" id="KW-1133">Transmembrane helix</keyword>
<dbReference type="GO" id="GO:0030335">
    <property type="term" value="P:positive regulation of cell migration"/>
    <property type="evidence" value="ECO:0007669"/>
    <property type="project" value="TreeGrafter"/>
</dbReference>
<accession>A0A3B4FG42</accession>
<dbReference type="InterPro" id="IPR027231">
    <property type="entry name" value="Semaphorin"/>
</dbReference>
<dbReference type="GO" id="GO:0005886">
    <property type="term" value="C:plasma membrane"/>
    <property type="evidence" value="ECO:0007669"/>
    <property type="project" value="TreeGrafter"/>
</dbReference>
<dbReference type="Gene3D" id="2.130.10.10">
    <property type="entry name" value="YVTN repeat-like/Quinoprotein amine dehydrogenase"/>
    <property type="match status" value="1"/>
</dbReference>
<organism evidence="5">
    <name type="scientific">Pundamilia nyererei</name>
    <dbReference type="NCBI Taxonomy" id="303518"/>
    <lineage>
        <taxon>Eukaryota</taxon>
        <taxon>Metazoa</taxon>
        <taxon>Chordata</taxon>
        <taxon>Craniata</taxon>
        <taxon>Vertebrata</taxon>
        <taxon>Euteleostomi</taxon>
        <taxon>Actinopterygii</taxon>
        <taxon>Neopterygii</taxon>
        <taxon>Teleostei</taxon>
        <taxon>Neoteleostei</taxon>
        <taxon>Acanthomorphata</taxon>
        <taxon>Ovalentaria</taxon>
        <taxon>Cichlomorphae</taxon>
        <taxon>Cichliformes</taxon>
        <taxon>Cichlidae</taxon>
        <taxon>African cichlids</taxon>
        <taxon>Pseudocrenilabrinae</taxon>
        <taxon>Haplochromini</taxon>
        <taxon>Pundamilia</taxon>
    </lineage>
</organism>
<dbReference type="GO" id="GO:0071526">
    <property type="term" value="P:semaphorin-plexin signaling pathway"/>
    <property type="evidence" value="ECO:0007669"/>
    <property type="project" value="TreeGrafter"/>
</dbReference>
<dbReference type="AlphaFoldDB" id="A0A3B4FG42"/>
<dbReference type="InterPro" id="IPR001627">
    <property type="entry name" value="Semap_dom"/>
</dbReference>
<dbReference type="GO" id="GO:0001755">
    <property type="term" value="P:neural crest cell migration"/>
    <property type="evidence" value="ECO:0007669"/>
    <property type="project" value="TreeGrafter"/>
</dbReference>
<sequence>YKSVDYCFKLLSRKKVLNFGQLPQMKETRPYNQPDVAFKLKFRNHFKTQINNLWFTPLPSVIIISFCLVCLFFLQGECRNFIKVLLKQDGGLFVCGTNAFNPLCANYTVSIRLSVIHPFFPISGMARCPYDPRHANVALFADGSLFTGTVTDFLAIDAVIYRSLGDSPALRTVKHDSKWFREPYFVSAMEWGPHIYFFFREMVMVSRVARVCKSDLGGSQRVLEKQWTTFLKARLNCSVPGDSHFYFNLLHATSGIIRMQGRDVILGLFSTPPNSIPGSAVCVFDMQQLAHVFEGRFKEQKSPESIWTPVPDEAVPKPRCFEHCAMDLIPTADKSHLDSVNKQPFDRICVSAAYKNESLARIYYLSGCPHISKQTRFTFEDFNDV</sequence>
<gene>
    <name evidence="5" type="primary">SEMA6B</name>
</gene>
<dbReference type="PANTHER" id="PTHR11036">
    <property type="entry name" value="SEMAPHORIN"/>
    <property type="match status" value="1"/>
</dbReference>
<dbReference type="GO" id="GO:0030215">
    <property type="term" value="F:semaphorin receptor binding"/>
    <property type="evidence" value="ECO:0007669"/>
    <property type="project" value="InterPro"/>
</dbReference>
<dbReference type="InterPro" id="IPR015943">
    <property type="entry name" value="WD40/YVTN_repeat-like_dom_sf"/>
</dbReference>
<evidence type="ECO:0000256" key="1">
    <source>
        <dbReference type="ARBA" id="ARBA00023180"/>
    </source>
</evidence>
<evidence type="ECO:0000256" key="2">
    <source>
        <dbReference type="PROSITE-ProRule" id="PRU00352"/>
    </source>
</evidence>
<feature type="domain" description="Sema" evidence="4">
    <location>
        <begin position="1"/>
        <end position="385"/>
    </location>
</feature>
<keyword evidence="3" id="KW-0472">Membrane</keyword>
<dbReference type="SMART" id="SM00630">
    <property type="entry name" value="Sema"/>
    <property type="match status" value="1"/>
</dbReference>
<feature type="transmembrane region" description="Helical" evidence="3">
    <location>
        <begin position="53"/>
        <end position="74"/>
    </location>
</feature>
<comment type="caution">
    <text evidence="2">Lacks conserved residue(s) required for the propagation of feature annotation.</text>
</comment>
<dbReference type="GO" id="GO:0007411">
    <property type="term" value="P:axon guidance"/>
    <property type="evidence" value="ECO:0007669"/>
    <property type="project" value="TreeGrafter"/>
</dbReference>
<dbReference type="GeneTree" id="ENSGT00940000159170"/>
<reference evidence="5" key="1">
    <citation type="submission" date="2023-09" db="UniProtKB">
        <authorList>
            <consortium name="Ensembl"/>
        </authorList>
    </citation>
    <scope>IDENTIFICATION</scope>
</reference>
<dbReference type="GO" id="GO:0045499">
    <property type="term" value="F:chemorepellent activity"/>
    <property type="evidence" value="ECO:0007669"/>
    <property type="project" value="TreeGrafter"/>
</dbReference>
<protein>
    <submittedName>
        <fullName evidence="5">Semaphorin-6B-like</fullName>
    </submittedName>
</protein>
<keyword evidence="1" id="KW-0325">Glycoprotein</keyword>
<dbReference type="Ensembl" id="ENSPNYT00000008299.1">
    <property type="protein sequence ID" value="ENSPNYP00000008101.1"/>
    <property type="gene ID" value="ENSPNYG00000006186.1"/>
</dbReference>
<proteinExistence type="predicted"/>